<accession>A0A915ITB1</accession>
<reference evidence="3" key="1">
    <citation type="submission" date="2022-11" db="UniProtKB">
        <authorList>
            <consortium name="WormBaseParasite"/>
        </authorList>
    </citation>
    <scope>IDENTIFICATION</scope>
</reference>
<protein>
    <submittedName>
        <fullName evidence="3">Uncharacterized protein</fullName>
    </submittedName>
</protein>
<dbReference type="AlphaFoldDB" id="A0A915ITB1"/>
<organism evidence="2 3">
    <name type="scientific">Romanomermis culicivorax</name>
    <name type="common">Nematode worm</name>
    <dbReference type="NCBI Taxonomy" id="13658"/>
    <lineage>
        <taxon>Eukaryota</taxon>
        <taxon>Metazoa</taxon>
        <taxon>Ecdysozoa</taxon>
        <taxon>Nematoda</taxon>
        <taxon>Enoplea</taxon>
        <taxon>Dorylaimia</taxon>
        <taxon>Mermithida</taxon>
        <taxon>Mermithoidea</taxon>
        <taxon>Mermithidae</taxon>
        <taxon>Romanomermis</taxon>
    </lineage>
</organism>
<keyword evidence="1" id="KW-0812">Transmembrane</keyword>
<evidence type="ECO:0000313" key="2">
    <source>
        <dbReference type="Proteomes" id="UP000887565"/>
    </source>
</evidence>
<keyword evidence="1" id="KW-0472">Membrane</keyword>
<feature type="transmembrane region" description="Helical" evidence="1">
    <location>
        <begin position="55"/>
        <end position="75"/>
    </location>
</feature>
<dbReference type="Proteomes" id="UP000887565">
    <property type="component" value="Unplaced"/>
</dbReference>
<evidence type="ECO:0000313" key="3">
    <source>
        <dbReference type="WBParaSite" id="nRc.2.0.1.t17100-RA"/>
    </source>
</evidence>
<name>A0A915ITB1_ROMCU</name>
<proteinExistence type="predicted"/>
<dbReference type="WBParaSite" id="nRc.2.0.1.t17100-RA">
    <property type="protein sequence ID" value="nRc.2.0.1.t17100-RA"/>
    <property type="gene ID" value="nRc.2.0.1.g17100"/>
</dbReference>
<evidence type="ECO:0000256" key="1">
    <source>
        <dbReference type="SAM" id="Phobius"/>
    </source>
</evidence>
<sequence>MTVGLNLLNSFNISLTDVPANGCKILESSELFLCLNHDSTSKGVVDKLTKTRKQIIFSITNALLFFTMIYCGGVAKSATINGDNHHAYFFNQAKLPDNFLAKSIFDQAGRNESYKFLSDNKICRILSAYFSHFSFFPCGLSNGTKGSSVDKAHRRYRITVSNAKAVQIVMLGVYKCRRDLEISLDIRDLKALDRDDLGRRR</sequence>
<keyword evidence="1" id="KW-1133">Transmembrane helix</keyword>
<keyword evidence="2" id="KW-1185">Reference proteome</keyword>